<evidence type="ECO:0000256" key="1">
    <source>
        <dbReference type="SAM" id="MobiDB-lite"/>
    </source>
</evidence>
<evidence type="ECO:0000259" key="3">
    <source>
        <dbReference type="Pfam" id="PF15998"/>
    </source>
</evidence>
<feature type="compositionally biased region" description="Polar residues" evidence="1">
    <location>
        <begin position="275"/>
        <end position="300"/>
    </location>
</feature>
<feature type="region of interest" description="Disordered" evidence="1">
    <location>
        <begin position="329"/>
        <end position="421"/>
    </location>
</feature>
<evidence type="ECO:0000256" key="2">
    <source>
        <dbReference type="SAM" id="SignalP"/>
    </source>
</evidence>
<feature type="signal peptide" evidence="2">
    <location>
        <begin position="1"/>
        <end position="21"/>
    </location>
</feature>
<feature type="non-terminal residue" evidence="4">
    <location>
        <position position="545"/>
    </location>
</feature>
<keyword evidence="2" id="KW-0732">Signal</keyword>
<dbReference type="AlphaFoldDB" id="A0A146LIH1"/>
<dbReference type="EMBL" id="GDHC01010781">
    <property type="protein sequence ID" value="JAQ07848.1"/>
    <property type="molecule type" value="Transcribed_RNA"/>
</dbReference>
<dbReference type="InterPro" id="IPR031941">
    <property type="entry name" value="DUF4773"/>
</dbReference>
<reference evidence="4" key="1">
    <citation type="journal article" date="2016" name="Gigascience">
        <title>De novo construction of an expanded transcriptome assembly for the western tarnished plant bug, Lygus hesperus.</title>
        <authorList>
            <person name="Tassone E.E."/>
            <person name="Geib S.M."/>
            <person name="Hall B."/>
            <person name="Fabrick J.A."/>
            <person name="Brent C.S."/>
            <person name="Hull J.J."/>
        </authorList>
    </citation>
    <scope>NUCLEOTIDE SEQUENCE</scope>
</reference>
<feature type="region of interest" description="Disordered" evidence="1">
    <location>
        <begin position="172"/>
        <end position="225"/>
    </location>
</feature>
<feature type="compositionally biased region" description="Acidic residues" evidence="1">
    <location>
        <begin position="181"/>
        <end position="218"/>
    </location>
</feature>
<name>A0A146LIH1_LYGHE</name>
<dbReference type="Pfam" id="PF15998">
    <property type="entry name" value="DUF4773"/>
    <property type="match status" value="1"/>
</dbReference>
<evidence type="ECO:0000313" key="4">
    <source>
        <dbReference type="EMBL" id="JAQ07848.1"/>
    </source>
</evidence>
<protein>
    <submittedName>
        <fullName evidence="4">Splicing factor 3B subunit 2</fullName>
    </submittedName>
</protein>
<proteinExistence type="predicted"/>
<dbReference type="PANTHER" id="PTHR36299:SF3">
    <property type="entry name" value="FI03431P"/>
    <property type="match status" value="1"/>
</dbReference>
<feature type="compositionally biased region" description="Polar residues" evidence="1">
    <location>
        <begin position="329"/>
        <end position="370"/>
    </location>
</feature>
<feature type="compositionally biased region" description="Basic and acidic residues" evidence="1">
    <location>
        <begin position="516"/>
        <end position="539"/>
    </location>
</feature>
<feature type="region of interest" description="Disordered" evidence="1">
    <location>
        <begin position="516"/>
        <end position="545"/>
    </location>
</feature>
<feature type="domain" description="DUF4773" evidence="3">
    <location>
        <begin position="53"/>
        <end position="168"/>
    </location>
</feature>
<feature type="region of interest" description="Disordered" evidence="1">
    <location>
        <begin position="274"/>
        <end position="314"/>
    </location>
</feature>
<accession>A0A146LIH1</accession>
<feature type="chain" id="PRO_5007527207" evidence="2">
    <location>
        <begin position="22"/>
        <end position="545"/>
    </location>
</feature>
<organism evidence="4">
    <name type="scientific">Lygus hesperus</name>
    <name type="common">Western plant bug</name>
    <dbReference type="NCBI Taxonomy" id="30085"/>
    <lineage>
        <taxon>Eukaryota</taxon>
        <taxon>Metazoa</taxon>
        <taxon>Ecdysozoa</taxon>
        <taxon>Arthropoda</taxon>
        <taxon>Hexapoda</taxon>
        <taxon>Insecta</taxon>
        <taxon>Pterygota</taxon>
        <taxon>Neoptera</taxon>
        <taxon>Paraneoptera</taxon>
        <taxon>Hemiptera</taxon>
        <taxon>Heteroptera</taxon>
        <taxon>Panheteroptera</taxon>
        <taxon>Cimicomorpha</taxon>
        <taxon>Miridae</taxon>
        <taxon>Mirini</taxon>
        <taxon>Lygus</taxon>
    </lineage>
</organism>
<sequence>MRLSTVFELLLIFLFIAFAASRSVDKKHHHHKHHGLSRQAPNTKPGSAAPNRYCQCTSLQCNCCRDFSLPVVSLKGPGCANVQYMNGDSMRLTMSFGDRVLRNITLSGKKPRPVCMGLPGAETKFCGRIYGIQRVGDQFKACLALEMRSLDEIEAALRVSCFKFGPDGVKLEPGRPVPGTDDYDDDDDYGFDEDDDDDDDDFLADDDDDDEEENDVESGDYTGFSALGDEFLDGFFGDGSSKKKKKTVTTTAPPVKVVTKKPVAALATTMKAQAIPSTTLAPGLSQSTTPGKSKNGSESTVMEEMNEVTSSSPLVVTSTEFSVKVVQDGNTIEDTTNNNPAQMLDTTSQNVTAQSAGADTVNVTTQSSKVTIDVKDEDEDDEEDEEEQEEEEEEEVKDDTGIMTPSEGLITPSGIASIPAGMETPDIIELRKKKIEAEMEGGETPALYQVLAEKRVDRIGSNMMASTHVYDVSGATATAVSGITTPAAPRKDTVELALDPSELDLDTDAMAARYEQQMREQQSHLQKEDLSDMLAEHVQRQKNKR</sequence>
<feature type="compositionally biased region" description="Acidic residues" evidence="1">
    <location>
        <begin position="375"/>
        <end position="397"/>
    </location>
</feature>
<dbReference type="PANTHER" id="PTHR36299">
    <property type="entry name" value="AGAP008005-PA"/>
    <property type="match status" value="1"/>
</dbReference>
<gene>
    <name evidence="4" type="primary">SF3B2</name>
    <name evidence="4" type="ORF">g.83939</name>
</gene>